<evidence type="ECO:0000313" key="2">
    <source>
        <dbReference type="Proteomes" id="UP000292568"/>
    </source>
</evidence>
<gene>
    <name evidence="1" type="ORF">PG2093B_1373</name>
</gene>
<dbReference type="EMBL" id="RYUH01000013">
    <property type="protein sequence ID" value="RYQ09089.1"/>
    <property type="molecule type" value="Genomic_DNA"/>
</dbReference>
<comment type="caution">
    <text evidence="1">The sequence shown here is derived from an EMBL/GenBank/DDBJ whole genome shotgun (WGS) entry which is preliminary data.</text>
</comment>
<accession>A0A4Q4ZZC8</accession>
<sequence length="78" mass="8905">MRGKRAMKLIHADGYSRQRKGDMIRRISRYAAKNPGEAVAEALVDVHANGHNAQPLSRAIHNAINHPERYMRHRTAQH</sequence>
<dbReference type="AlphaFoldDB" id="A0A4Q4ZZC8"/>
<dbReference type="Proteomes" id="UP000292568">
    <property type="component" value="Unassembled WGS sequence"/>
</dbReference>
<proteinExistence type="predicted"/>
<evidence type="ECO:0000313" key="1">
    <source>
        <dbReference type="EMBL" id="RYQ09089.1"/>
    </source>
</evidence>
<protein>
    <submittedName>
        <fullName evidence="1">Uncharacterized protein</fullName>
    </submittedName>
</protein>
<reference evidence="1 2" key="1">
    <citation type="submission" date="2018-12" db="EMBL/GenBank/DDBJ databases">
        <title>Unveiling genomic diversity among members of the Bifidobacterium pseudolongum species, a widely distributed gut commensal of the animal kingdom.</title>
        <authorList>
            <person name="Lugli G.A."/>
            <person name="Duranti S."/>
            <person name="Albert K."/>
            <person name="Mancabelli L."/>
            <person name="Napoli S."/>
            <person name="Viappiani A."/>
            <person name="Anzalone R."/>
            <person name="Longhi G."/>
            <person name="Milani C."/>
            <person name="Turroni F."/>
            <person name="Alessandri G."/>
            <person name="Sela D.A."/>
            <person name="Van Sinderen D."/>
            <person name="Ventura M."/>
        </authorList>
    </citation>
    <scope>NUCLEOTIDE SEQUENCE [LARGE SCALE GENOMIC DNA]</scope>
    <source>
        <strain evidence="1 2">2093B</strain>
    </source>
</reference>
<name>A0A4Q4ZZC8_9BIFI</name>
<organism evidence="1 2">
    <name type="scientific">Bifidobacterium pseudolongum subsp. globosum</name>
    <dbReference type="NCBI Taxonomy" id="1690"/>
    <lineage>
        <taxon>Bacteria</taxon>
        <taxon>Bacillati</taxon>
        <taxon>Actinomycetota</taxon>
        <taxon>Actinomycetes</taxon>
        <taxon>Bifidobacteriales</taxon>
        <taxon>Bifidobacteriaceae</taxon>
        <taxon>Bifidobacterium</taxon>
    </lineage>
</organism>